<dbReference type="SUPFAM" id="SSF53067">
    <property type="entry name" value="Actin-like ATPase domain"/>
    <property type="match status" value="2"/>
</dbReference>
<feature type="domain" description="Ppx/GppA phosphatase N-terminal" evidence="2">
    <location>
        <begin position="44"/>
        <end position="333"/>
    </location>
</feature>
<sequence>MATMSHLPTCRPGSAFAAPVHAAIDLGTNNCRLLLAAPGGPEGFRVLDSFSRIVRLGEGLGRTGSLTTSAVDRALGALSACRDKLARRPIYAARAVATEACRRAANGADFLRRAESALGLPIEVISPREEAVLAMESCAPLMAQADRRILLFDIGGGSTEVAWIRTPREPGEQPSLLGYVSVPVGVVTVAEQAGALCDSRQGFAALVEEIASRLEPFNAVHCIRQEMRAGGVSLMGTSGTVTTLAGIALDLPRYSRPLVDGQVLGIDAADAALNRLLALGREGMAAHPCIGPERMDFVLPGCAIYAAIRRTWPAPRLTVCDRGLREGMLLRMMRHGRPPTGRRGRDWPLARGISAATH</sequence>
<dbReference type="GO" id="GO:0016462">
    <property type="term" value="F:pyrophosphatase activity"/>
    <property type="evidence" value="ECO:0007669"/>
    <property type="project" value="TreeGrafter"/>
</dbReference>
<keyword evidence="6" id="KW-1185">Reference proteome</keyword>
<evidence type="ECO:0000313" key="6">
    <source>
        <dbReference type="Proteomes" id="UP001258945"/>
    </source>
</evidence>
<name>A0A1L7AEU3_9PROT</name>
<protein>
    <submittedName>
        <fullName evidence="3">Exopolyphosphatase</fullName>
    </submittedName>
    <submittedName>
        <fullName evidence="4">Ppx/GppA phosphatase family protein</fullName>
    </submittedName>
</protein>
<dbReference type="KEGG" id="rgi:RGI145_09380"/>
<evidence type="ECO:0000256" key="1">
    <source>
        <dbReference type="SAM" id="MobiDB-lite"/>
    </source>
</evidence>
<dbReference type="EMBL" id="JAVVDO010000015">
    <property type="protein sequence ID" value="MDT8331566.1"/>
    <property type="molecule type" value="Genomic_DNA"/>
</dbReference>
<evidence type="ECO:0000313" key="4">
    <source>
        <dbReference type="EMBL" id="MDT8331566.1"/>
    </source>
</evidence>
<gene>
    <name evidence="3" type="ORF">RGI145_09380</name>
    <name evidence="4" type="ORF">RQ831_10910</name>
</gene>
<dbReference type="eggNOG" id="COG0248">
    <property type="taxonomic scope" value="Bacteria"/>
</dbReference>
<dbReference type="InterPro" id="IPR003695">
    <property type="entry name" value="Ppx_GppA_N"/>
</dbReference>
<dbReference type="InterPro" id="IPR043129">
    <property type="entry name" value="ATPase_NBD"/>
</dbReference>
<proteinExistence type="predicted"/>
<reference evidence="3 5" key="1">
    <citation type="submission" date="2016-05" db="EMBL/GenBank/DDBJ databases">
        <title>Complete Genome and Methylome Analysis of Psychrotrophic Bacterial Isolates from Antarctic Lake Untersee.</title>
        <authorList>
            <person name="Fomenkov A."/>
            <person name="Akimov V.N."/>
            <person name="Vasilyeva L.V."/>
            <person name="Andersen D."/>
            <person name="Vincze T."/>
            <person name="Roberts R.J."/>
        </authorList>
    </citation>
    <scope>NUCLEOTIDE SEQUENCE [LARGE SCALE GENOMIC DNA]</scope>
    <source>
        <strain evidence="3 5">U14-5</strain>
    </source>
</reference>
<reference evidence="4 6" key="2">
    <citation type="journal article" date="2019" name="Microb. Pathog.">
        <title>Comparison of VITEK 2, MALDI-TOF MS, 16S rRNA gene sequencing, and whole-genome sequencing for identification of Roseomonas mucosa.</title>
        <authorList>
            <person name="Rudolph W.W."/>
            <person name="Gunzer F."/>
            <person name="Trauth M."/>
            <person name="Bunk B."/>
            <person name="Bigge R."/>
            <person name="Schrottner P."/>
        </authorList>
    </citation>
    <scope>NUCLEOTIDE SEQUENCE [LARGE SCALE GENOMIC DNA]</scope>
    <source>
        <strain evidence="4 6">DSM 103800</strain>
    </source>
</reference>
<dbReference type="Proteomes" id="UP000185494">
    <property type="component" value="Chromosome 1"/>
</dbReference>
<dbReference type="Proteomes" id="UP001258945">
    <property type="component" value="Unassembled WGS sequence"/>
</dbReference>
<dbReference type="RefSeq" id="WP_075798167.1">
    <property type="nucleotide sequence ID" value="NZ_CP015583.1"/>
</dbReference>
<dbReference type="Gene3D" id="3.30.420.150">
    <property type="entry name" value="Exopolyphosphatase. Domain 2"/>
    <property type="match status" value="1"/>
</dbReference>
<dbReference type="InterPro" id="IPR050273">
    <property type="entry name" value="GppA/Ppx_hydrolase"/>
</dbReference>
<dbReference type="CDD" id="cd24054">
    <property type="entry name" value="ASKHA_NBD_AaPPX-GppA_MtPPX2-like"/>
    <property type="match status" value="1"/>
</dbReference>
<organism evidence="3 5">
    <name type="scientific">Roseomonas gilardii</name>
    <dbReference type="NCBI Taxonomy" id="257708"/>
    <lineage>
        <taxon>Bacteria</taxon>
        <taxon>Pseudomonadati</taxon>
        <taxon>Pseudomonadota</taxon>
        <taxon>Alphaproteobacteria</taxon>
        <taxon>Acetobacterales</taxon>
        <taxon>Roseomonadaceae</taxon>
        <taxon>Roseomonas</taxon>
    </lineage>
</organism>
<dbReference type="STRING" id="257708.RGI145_09380"/>
<accession>A0A1L7AEU3</accession>
<dbReference type="PANTHER" id="PTHR30005">
    <property type="entry name" value="EXOPOLYPHOSPHATASE"/>
    <property type="match status" value="1"/>
</dbReference>
<feature type="region of interest" description="Disordered" evidence="1">
    <location>
        <begin position="334"/>
        <end position="358"/>
    </location>
</feature>
<dbReference type="PANTHER" id="PTHR30005:SF0">
    <property type="entry name" value="RETROGRADE REGULATION PROTEIN 2"/>
    <property type="match status" value="1"/>
</dbReference>
<dbReference type="AlphaFoldDB" id="A0A1L7AEU3"/>
<dbReference type="Pfam" id="PF02541">
    <property type="entry name" value="Ppx-GppA"/>
    <property type="match status" value="1"/>
</dbReference>
<evidence type="ECO:0000313" key="5">
    <source>
        <dbReference type="Proteomes" id="UP000185494"/>
    </source>
</evidence>
<evidence type="ECO:0000259" key="2">
    <source>
        <dbReference type="Pfam" id="PF02541"/>
    </source>
</evidence>
<reference evidence="4" key="3">
    <citation type="submission" date="2023-09" db="EMBL/GenBank/DDBJ databases">
        <authorList>
            <person name="Schober I."/>
            <person name="Bunk B."/>
        </authorList>
    </citation>
    <scope>NUCLEOTIDE SEQUENCE</scope>
    <source>
        <strain evidence="4">DSM 103800</strain>
    </source>
</reference>
<dbReference type="Gene3D" id="3.30.420.40">
    <property type="match status" value="1"/>
</dbReference>
<evidence type="ECO:0000313" key="3">
    <source>
        <dbReference type="EMBL" id="APT57282.1"/>
    </source>
</evidence>
<dbReference type="EMBL" id="CP015583">
    <property type="protein sequence ID" value="APT57282.1"/>
    <property type="molecule type" value="Genomic_DNA"/>
</dbReference>